<dbReference type="InterPro" id="IPR036400">
    <property type="entry name" value="Cyt_B5-like_heme/steroid_sf"/>
</dbReference>
<evidence type="ECO:0000256" key="5">
    <source>
        <dbReference type="ARBA" id="ARBA00023002"/>
    </source>
</evidence>
<dbReference type="PROSITE" id="PS50255">
    <property type="entry name" value="CYTOCHROME_B5_2"/>
    <property type="match status" value="1"/>
</dbReference>
<evidence type="ECO:0000256" key="7">
    <source>
        <dbReference type="ARBA" id="ARBA00023136"/>
    </source>
</evidence>
<feature type="transmembrane region" description="Helical" evidence="8">
    <location>
        <begin position="280"/>
        <end position="299"/>
    </location>
</feature>
<proteinExistence type="inferred from homology"/>
<evidence type="ECO:0000256" key="3">
    <source>
        <dbReference type="ARBA" id="ARBA00022692"/>
    </source>
</evidence>
<evidence type="ECO:0000259" key="9">
    <source>
        <dbReference type="PROSITE" id="PS50255"/>
    </source>
</evidence>
<evidence type="ECO:0000256" key="1">
    <source>
        <dbReference type="ARBA" id="ARBA00004141"/>
    </source>
</evidence>
<dbReference type="EMBL" id="CALNXI010000240">
    <property type="protein sequence ID" value="CAH3022923.1"/>
    <property type="molecule type" value="Genomic_DNA"/>
</dbReference>
<comment type="caution">
    <text evidence="10">The sequence shown here is derived from an EMBL/GenBank/DDBJ whole genome shotgun (WGS) entry which is preliminary data.</text>
</comment>
<feature type="transmembrane region" description="Helical" evidence="8">
    <location>
        <begin position="319"/>
        <end position="336"/>
    </location>
</feature>
<dbReference type="SMART" id="SM01117">
    <property type="entry name" value="Cyt-b5"/>
    <property type="match status" value="1"/>
</dbReference>
<dbReference type="PANTHER" id="PTHR19353:SF88">
    <property type="entry name" value="DELTA(5) FATTY ACID DESATURASE FAT-4"/>
    <property type="match status" value="1"/>
</dbReference>
<evidence type="ECO:0000256" key="4">
    <source>
        <dbReference type="ARBA" id="ARBA00022989"/>
    </source>
</evidence>
<dbReference type="InterPro" id="IPR005804">
    <property type="entry name" value="FA_desaturase_dom"/>
</dbReference>
<reference evidence="10 11" key="1">
    <citation type="submission" date="2022-05" db="EMBL/GenBank/DDBJ databases">
        <authorList>
            <consortium name="Genoscope - CEA"/>
            <person name="William W."/>
        </authorList>
    </citation>
    <scope>NUCLEOTIDE SEQUENCE [LARGE SCALE GENOMIC DNA]</scope>
</reference>
<dbReference type="CDD" id="cd03506">
    <property type="entry name" value="Delta6-FADS-like"/>
    <property type="match status" value="1"/>
</dbReference>
<evidence type="ECO:0000256" key="2">
    <source>
        <dbReference type="ARBA" id="ARBA00009295"/>
    </source>
</evidence>
<organism evidence="10 11">
    <name type="scientific">Porites evermanni</name>
    <dbReference type="NCBI Taxonomy" id="104178"/>
    <lineage>
        <taxon>Eukaryota</taxon>
        <taxon>Metazoa</taxon>
        <taxon>Cnidaria</taxon>
        <taxon>Anthozoa</taxon>
        <taxon>Hexacorallia</taxon>
        <taxon>Scleractinia</taxon>
        <taxon>Fungiina</taxon>
        <taxon>Poritidae</taxon>
        <taxon>Porites</taxon>
    </lineage>
</organism>
<protein>
    <recommendedName>
        <fullName evidence="9">Cytochrome b5 heme-binding domain-containing protein</fullName>
    </recommendedName>
</protein>
<dbReference type="SUPFAM" id="SSF55856">
    <property type="entry name" value="Cytochrome b5-like heme/steroid binding domain"/>
    <property type="match status" value="1"/>
</dbReference>
<comment type="subcellular location">
    <subcellularLocation>
        <location evidence="1">Membrane</location>
        <topology evidence="1">Multi-pass membrane protein</topology>
    </subcellularLocation>
</comment>
<dbReference type="InterPro" id="IPR001199">
    <property type="entry name" value="Cyt_B5-like_heme/steroid-bd"/>
</dbReference>
<dbReference type="Pfam" id="PF00487">
    <property type="entry name" value="FA_desaturase"/>
    <property type="match status" value="1"/>
</dbReference>
<evidence type="ECO:0000256" key="8">
    <source>
        <dbReference type="SAM" id="Phobius"/>
    </source>
</evidence>
<comment type="similarity">
    <text evidence="2">Belongs to the fatty acid desaturase type 1 family.</text>
</comment>
<keyword evidence="5" id="KW-0560">Oxidoreductase</keyword>
<feature type="transmembrane region" description="Helical" evidence="8">
    <location>
        <begin position="343"/>
        <end position="364"/>
    </location>
</feature>
<keyword evidence="11" id="KW-1185">Reference proteome</keyword>
<dbReference type="InterPro" id="IPR012171">
    <property type="entry name" value="Fatty_acid_desaturase"/>
</dbReference>
<dbReference type="Pfam" id="PF00173">
    <property type="entry name" value="Cyt-b5"/>
    <property type="match status" value="1"/>
</dbReference>
<dbReference type="PANTHER" id="PTHR19353">
    <property type="entry name" value="FATTY ACID DESATURASE 2"/>
    <property type="match status" value="1"/>
</dbReference>
<feature type="transmembrane region" description="Helical" evidence="8">
    <location>
        <begin position="168"/>
        <end position="189"/>
    </location>
</feature>
<dbReference type="Proteomes" id="UP001159427">
    <property type="component" value="Unassembled WGS sequence"/>
</dbReference>
<evidence type="ECO:0000313" key="11">
    <source>
        <dbReference type="Proteomes" id="UP001159427"/>
    </source>
</evidence>
<accession>A0ABN8M435</accession>
<dbReference type="PIRSF" id="PIRSF015921">
    <property type="entry name" value="FA_sphinglp_des"/>
    <property type="match status" value="1"/>
</dbReference>
<keyword evidence="3 8" id="KW-0812">Transmembrane</keyword>
<feature type="domain" description="Cytochrome b5 heme-binding" evidence="9">
    <location>
        <begin position="28"/>
        <end position="104"/>
    </location>
</feature>
<keyword evidence="6" id="KW-0443">Lipid metabolism</keyword>
<evidence type="ECO:0000313" key="10">
    <source>
        <dbReference type="EMBL" id="CAH3022923.1"/>
    </source>
</evidence>
<gene>
    <name evidence="10" type="ORF">PEVE_00017488</name>
</gene>
<dbReference type="Gene3D" id="3.10.120.10">
    <property type="entry name" value="Cytochrome b5-like heme/steroid binding domain"/>
    <property type="match status" value="1"/>
</dbReference>
<keyword evidence="4 8" id="KW-1133">Transmembrane helix</keyword>
<sequence>MAPNIAHRKAAVVTESGEKFSLKGAEKKTFITEQTLKEHNGVNGSPSWIAIKNKVYDVTGFGREHPGGSIIFTHAGLDATDVFNAFHPASVYKWLPRFYVGELVRDPCSDPSDAEKEMEYRRDITEMKSELLKARAFQSSKLYYAFKVVSNAAILAAAIAAIKVLNGMTGAVIGGVLLALFWQQCGWLAHDFLHHQVFTNRFYNNLAGLGVGNIWQGFSTSWWKMKHNHHHASPNVVHTQAGGDPDILTMPLLLWSEKIIEGDSEELKDLPRFLIRHQKFFYLPLLAAARLSWLLQSLLFQLEPVHQFVGGLPMKIAEIVTIGIHYVAVVYITLLLETAASRIVFFLVCQSLGGLFIAVVFTVGHNAMHIFTTEEMRNTDFVRLQVRSTRDITPTVFNMWFSGGLAYQVEHHIWPTLPRHSLPLASKILQRFCSKYNIPYTVEGLIKGNLAVCKLLSDVGKEF</sequence>
<name>A0ABN8M435_9CNID</name>
<evidence type="ECO:0000256" key="6">
    <source>
        <dbReference type="ARBA" id="ARBA00023098"/>
    </source>
</evidence>
<keyword evidence="7 8" id="KW-0472">Membrane</keyword>
<feature type="transmembrane region" description="Helical" evidence="8">
    <location>
        <begin position="142"/>
        <end position="162"/>
    </location>
</feature>